<dbReference type="InterPro" id="IPR050555">
    <property type="entry name" value="Bact_Solute-Bind_Prot2"/>
</dbReference>
<comment type="caution">
    <text evidence="5">The sequence shown here is derived from an EMBL/GenBank/DDBJ whole genome shotgun (WGS) entry which is preliminary data.</text>
</comment>
<feature type="chain" id="PRO_5041337714" evidence="3">
    <location>
        <begin position="22"/>
        <end position="364"/>
    </location>
</feature>
<evidence type="ECO:0000256" key="3">
    <source>
        <dbReference type="SAM" id="SignalP"/>
    </source>
</evidence>
<evidence type="ECO:0000256" key="2">
    <source>
        <dbReference type="ARBA" id="ARBA00022729"/>
    </source>
</evidence>
<organism evidence="5 6">
    <name type="scientific">Microbacterium invictum</name>
    <dbReference type="NCBI Taxonomy" id="515415"/>
    <lineage>
        <taxon>Bacteria</taxon>
        <taxon>Bacillati</taxon>
        <taxon>Actinomycetota</taxon>
        <taxon>Actinomycetes</taxon>
        <taxon>Micrococcales</taxon>
        <taxon>Microbacteriaceae</taxon>
        <taxon>Microbacterium</taxon>
    </lineage>
</organism>
<feature type="signal peptide" evidence="3">
    <location>
        <begin position="1"/>
        <end position="21"/>
    </location>
</feature>
<evidence type="ECO:0000313" key="6">
    <source>
        <dbReference type="Proteomes" id="UP000549113"/>
    </source>
</evidence>
<accession>A0AA40SLV6</accession>
<gene>
    <name evidence="5" type="ORF">BKA10_000407</name>
</gene>
<dbReference type="PANTHER" id="PTHR30036:SF1">
    <property type="entry name" value="D-XYLOSE-BINDING PERIPLASMIC PROTEIN"/>
    <property type="match status" value="1"/>
</dbReference>
<dbReference type="Gene3D" id="3.40.50.2300">
    <property type="match status" value="2"/>
</dbReference>
<dbReference type="Proteomes" id="UP000549113">
    <property type="component" value="Unassembled WGS sequence"/>
</dbReference>
<dbReference type="AlphaFoldDB" id="A0AA40SLV6"/>
<dbReference type="PROSITE" id="PS51257">
    <property type="entry name" value="PROKAR_LIPOPROTEIN"/>
    <property type="match status" value="1"/>
</dbReference>
<dbReference type="InterPro" id="IPR025997">
    <property type="entry name" value="SBP_2_dom"/>
</dbReference>
<keyword evidence="2 3" id="KW-0732">Signal</keyword>
<name>A0AA40SLV6_9MICO</name>
<keyword evidence="6" id="KW-1185">Reference proteome</keyword>
<sequence length="364" mass="37220">MKKSSLSTMAALSGAAMLLLAGCAGGGSPTPTGDGDTDGDTTASRACVILPDAASSPRWENFDRKYLQEGLEGAGFEVDIQNAQGDTSKFATIADQQLTQGCGVMLLVDYNGAAEGVATKATGQGIPVIAYDRPFAGADYYVSFDNVEVGRLQGQTVLNGLETAGVAPADAQVFYMGGDPTDGNAKMFHDGAVEVMEAAGISAVAEPTGVWDGAKSQTNFEQALTANDGKVDGVWAANDTNADGVIKVLQDKGLTGVAVSGQDANLEGLRNILTGWQTATVYKPVKLEAEAAVEVAIALLNGETPDADQQLEDGTPYIAVTPVLVGPAEVKDVVAAGDASADEVCAGEIEGVSLADKCAEFGVQ</sequence>
<comment type="subcellular location">
    <subcellularLocation>
        <location evidence="1">Cell envelope</location>
    </subcellularLocation>
</comment>
<feature type="domain" description="Periplasmic binding protein" evidence="4">
    <location>
        <begin position="49"/>
        <end position="303"/>
    </location>
</feature>
<dbReference type="InterPro" id="IPR028082">
    <property type="entry name" value="Peripla_BP_I"/>
</dbReference>
<dbReference type="SUPFAM" id="SSF53822">
    <property type="entry name" value="Periplasmic binding protein-like I"/>
    <property type="match status" value="1"/>
</dbReference>
<evidence type="ECO:0000313" key="5">
    <source>
        <dbReference type="EMBL" id="MBB4138613.1"/>
    </source>
</evidence>
<dbReference type="EMBL" id="JACIFH010000001">
    <property type="protein sequence ID" value="MBB4138613.1"/>
    <property type="molecule type" value="Genomic_DNA"/>
</dbReference>
<protein>
    <submittedName>
        <fullName evidence="5">D-xylose transport system substrate-binding protein</fullName>
    </submittedName>
</protein>
<dbReference type="Pfam" id="PF13407">
    <property type="entry name" value="Peripla_BP_4"/>
    <property type="match status" value="1"/>
</dbReference>
<dbReference type="RefSeq" id="WP_183498382.1">
    <property type="nucleotide sequence ID" value="NZ_BAABCO010000003.1"/>
</dbReference>
<reference evidence="5 6" key="1">
    <citation type="submission" date="2020-08" db="EMBL/GenBank/DDBJ databases">
        <title>Sequencing the genomes of 1000 actinobacteria strains.</title>
        <authorList>
            <person name="Klenk H.-P."/>
        </authorList>
    </citation>
    <scope>NUCLEOTIDE SEQUENCE [LARGE SCALE GENOMIC DNA]</scope>
    <source>
        <strain evidence="5 6">DSM 19600</strain>
    </source>
</reference>
<proteinExistence type="predicted"/>
<evidence type="ECO:0000259" key="4">
    <source>
        <dbReference type="Pfam" id="PF13407"/>
    </source>
</evidence>
<dbReference type="GO" id="GO:0030288">
    <property type="term" value="C:outer membrane-bounded periplasmic space"/>
    <property type="evidence" value="ECO:0007669"/>
    <property type="project" value="TreeGrafter"/>
</dbReference>
<dbReference type="PANTHER" id="PTHR30036">
    <property type="entry name" value="D-XYLOSE-BINDING PERIPLASMIC PROTEIN"/>
    <property type="match status" value="1"/>
</dbReference>
<dbReference type="GO" id="GO:0030246">
    <property type="term" value="F:carbohydrate binding"/>
    <property type="evidence" value="ECO:0007669"/>
    <property type="project" value="TreeGrafter"/>
</dbReference>
<evidence type="ECO:0000256" key="1">
    <source>
        <dbReference type="ARBA" id="ARBA00004196"/>
    </source>
</evidence>